<evidence type="ECO:0000313" key="3">
    <source>
        <dbReference type="EMBL" id="PSV43136.1"/>
    </source>
</evidence>
<name>A0A2T3L2P1_9GAMM</name>
<proteinExistence type="predicted"/>
<feature type="chain" id="PRO_5015463543" description="SpaA-like prealbumin fold domain-containing protein" evidence="1">
    <location>
        <begin position="30"/>
        <end position="1098"/>
    </location>
</feature>
<feature type="signal peptide" evidence="1">
    <location>
        <begin position="1"/>
        <end position="29"/>
    </location>
</feature>
<dbReference type="InterPro" id="IPR055371">
    <property type="entry name" value="SpaA_PFL_dom_4"/>
</dbReference>
<dbReference type="RefSeq" id="WP_107255663.1">
    <property type="nucleotide sequence ID" value="NZ_PYOC01000014.1"/>
</dbReference>
<dbReference type="EMBL" id="PYOC01000014">
    <property type="protein sequence ID" value="PSV43136.1"/>
    <property type="molecule type" value="Genomic_DNA"/>
</dbReference>
<organism evidence="3 4">
    <name type="scientific">Photobacterium indicum</name>
    <dbReference type="NCBI Taxonomy" id="81447"/>
    <lineage>
        <taxon>Bacteria</taxon>
        <taxon>Pseudomonadati</taxon>
        <taxon>Pseudomonadota</taxon>
        <taxon>Gammaproteobacteria</taxon>
        <taxon>Vibrionales</taxon>
        <taxon>Vibrionaceae</taxon>
        <taxon>Photobacterium</taxon>
    </lineage>
</organism>
<evidence type="ECO:0000313" key="4">
    <source>
        <dbReference type="Proteomes" id="UP000241803"/>
    </source>
</evidence>
<dbReference type="Gene3D" id="2.60.40.1140">
    <property type="entry name" value="Collagen-binding surface protein Cna, B-type domain"/>
    <property type="match status" value="1"/>
</dbReference>
<protein>
    <recommendedName>
        <fullName evidence="2">SpaA-like prealbumin fold domain-containing protein</fullName>
    </recommendedName>
</protein>
<feature type="domain" description="SpaA-like prealbumin fold" evidence="2">
    <location>
        <begin position="732"/>
        <end position="828"/>
    </location>
</feature>
<accession>A0A2T3L2P1</accession>
<dbReference type="AlphaFoldDB" id="A0A2T3L2P1"/>
<keyword evidence="4" id="KW-1185">Reference proteome</keyword>
<evidence type="ECO:0000259" key="2">
    <source>
        <dbReference type="Pfam" id="PF24514"/>
    </source>
</evidence>
<dbReference type="Pfam" id="PF24514">
    <property type="entry name" value="SpaA_4"/>
    <property type="match status" value="1"/>
</dbReference>
<dbReference type="Proteomes" id="UP000241803">
    <property type="component" value="Unassembled WGS sequence"/>
</dbReference>
<gene>
    <name evidence="3" type="ORF">C9J47_23420</name>
</gene>
<sequence length="1098" mass="117164">MKFIGITNRLLMIGAVCMLSFFYSGASVAFVEPPNTLQFTLEGCRNDGSPLITPGGTLPNTDGNFTCQDVNSLGGNDTPYTSGNLGKGWHELDLVPHRLITKNNQNGTNAQYNVLIAADNALNSVEGYDQIFDVQIITPPSDSLNVFSDPSCSLIVGPQLIDQTGTVTGGIDDVIYRELTISQNANTTCVIDWASRLAIGASQFSGSSLQAYMFESEDFTKGKRTVPIPVKDIVATSLRKDMTATQGGGDIWNVTKQASPTAVNLGDTCDTSVTNEQDVEIRVEWSVIPSEAGEVLVVTNIYATNPAARAITINVKDVISGNLGNGIIELDDAESGDVTLPPNQDVNVLIHTFSAAAGVTDLSDTVAATYSDPASSGLAPLPITGQTSASFDLDTDGAGIQPGSQDNTTAVITDTETITGNGLSYAALGTAAGSANGDFTLDGVAYTLATLLDQNNENLLWTSATQSAANAVVFNKRVSVPAATVTSGILSDWALLTASDGATASSGSSESPVNISIVSTALIDLMVSVEIPALAPSETLTCEVEVKNSSNVVADTLTYMFDDNNNILSMDASNLIPDVYTLSVSSCGTLVVDGPAIQTVDLTLPAQPTIDDCSDTASFVLIKPEVDAPVLVSVNKVTLPAGLENGWEMTLTGSPLTGSVELITADNDASAFELFQGDASPLELVPGDYTITESLKPGWEQISSTGCEFTVTENDVGTTKACSFTNRQFGTIIIHKVTEPSGGEGFGFTHNIGDAGTAFTLNDANNQTFMNVPAGSYTVTEDNPAPTYSLSNLVCTEGTQNSSVDVNNRRVNIELDPGETVECTFTNSEKGMVEVLKLTKGYETNDVWDFTLTGPGVNVSASTPPTRLDFGGVKLDSGVEYTLCEVNIPFGWRPIWRVNTDGSAETSIAYTEDTSSVIEPELGYSEVFNPNADTSVDYKSTSTYCVNFMVDNGQALVFELNNVKYYKVASHPPQEEVCYVMKQGYEVTENYIANNAYNVGYMRIDSCELLSTLFNSHYYNNRRLPAHYLAGKLLKAKVYQSLGYAMCDKSSRLMQDGQNLLLHVGYDGSYGYMPRKYARTAKKLALALNKYSRGRMCR</sequence>
<comment type="caution">
    <text evidence="3">The sequence shown here is derived from an EMBL/GenBank/DDBJ whole genome shotgun (WGS) entry which is preliminary data.</text>
</comment>
<keyword evidence="1" id="KW-0732">Signal</keyword>
<evidence type="ECO:0000256" key="1">
    <source>
        <dbReference type="SAM" id="SignalP"/>
    </source>
</evidence>
<reference evidence="3 4" key="1">
    <citation type="submission" date="2018-03" db="EMBL/GenBank/DDBJ databases">
        <title>Whole genome sequencing of Histamine producing bacteria.</title>
        <authorList>
            <person name="Butler K."/>
        </authorList>
    </citation>
    <scope>NUCLEOTIDE SEQUENCE [LARGE SCALE GENOMIC DNA]</scope>
    <source>
        <strain evidence="3 4">ATCC 19614</strain>
    </source>
</reference>